<dbReference type="FunFam" id="1.10.555.10:FF:000150">
    <property type="match status" value="1"/>
</dbReference>
<dbReference type="SMART" id="SM00324">
    <property type="entry name" value="RhoGAP"/>
    <property type="match status" value="1"/>
</dbReference>
<keyword evidence="5" id="KW-1185">Reference proteome</keyword>
<keyword evidence="1" id="KW-0343">GTPase activation</keyword>
<name>A0AAN7YXH7_9MYCE</name>
<proteinExistence type="predicted"/>
<feature type="region of interest" description="Disordered" evidence="2">
    <location>
        <begin position="1"/>
        <end position="137"/>
    </location>
</feature>
<evidence type="ECO:0000313" key="5">
    <source>
        <dbReference type="Proteomes" id="UP001344447"/>
    </source>
</evidence>
<organism evidence="4 5">
    <name type="scientific">Dictyostelium firmibasis</name>
    <dbReference type="NCBI Taxonomy" id="79012"/>
    <lineage>
        <taxon>Eukaryota</taxon>
        <taxon>Amoebozoa</taxon>
        <taxon>Evosea</taxon>
        <taxon>Eumycetozoa</taxon>
        <taxon>Dictyostelia</taxon>
        <taxon>Dictyosteliales</taxon>
        <taxon>Dictyosteliaceae</taxon>
        <taxon>Dictyostelium</taxon>
    </lineage>
</organism>
<sequence>MSNPSKLSISPPNTFQHVGGSSLHVNKPPALQSPPKSPVLQHSIPQPNLLAKSTSSSNIAGIANSTQTTSSPPSSSSSSSSSNNIGSTLTKSTSNSNLNLNHYSGNSQFGGVLHSNVATPPPPPLSSSSSSSSSSIQYNTLPLPNKILHHPSPKKTTKSTIISGKLKRFFKSRPSRDSLYEKHILSAPFSSATLSFINIFKIITALKKSNAIENEGLFRVNGNAESVRSLWLMLNNVQEAIPVDGNSSPHDLAGLLKLYLRESKFPLVPLELFTTPAVPATIDEAREFVEEKLPTENVRVLSYLIEYLEQVALKSSINKMNPIGLGVCFAPNILRSINTNPSNPQFQVHMTNIQSHCNFITLLIENRLKIFKDLALPPIVQGSNDDETLENLIIQSPPDDDLLDEQDLIESSHIDSVDTNGNSNNNNSGSDTDIQTNQTNATNDNALYDEFINLLTDDSLGASQKSVIIQRMTTLFQTDGDRFKSFLRDMQIDGIISLLEYILTLDEN</sequence>
<dbReference type="SUPFAM" id="SSF48350">
    <property type="entry name" value="GTPase activation domain, GAP"/>
    <property type="match status" value="1"/>
</dbReference>
<comment type="caution">
    <text evidence="4">The sequence shown here is derived from an EMBL/GenBank/DDBJ whole genome shotgun (WGS) entry which is preliminary data.</text>
</comment>
<dbReference type="PANTHER" id="PTHR45876:SF2">
    <property type="entry name" value="RHO GTPASE-ACTIVATING PROTEIN GACD"/>
    <property type="match status" value="1"/>
</dbReference>
<evidence type="ECO:0000313" key="4">
    <source>
        <dbReference type="EMBL" id="KAK5579892.1"/>
    </source>
</evidence>
<dbReference type="GO" id="GO:0005096">
    <property type="term" value="F:GTPase activator activity"/>
    <property type="evidence" value="ECO:0007669"/>
    <property type="project" value="UniProtKB-KW"/>
</dbReference>
<dbReference type="AlphaFoldDB" id="A0AAN7YXH7"/>
<dbReference type="CDD" id="cd00159">
    <property type="entry name" value="RhoGAP"/>
    <property type="match status" value="1"/>
</dbReference>
<evidence type="ECO:0000259" key="3">
    <source>
        <dbReference type="PROSITE" id="PS50238"/>
    </source>
</evidence>
<dbReference type="GO" id="GO:0007165">
    <property type="term" value="P:signal transduction"/>
    <property type="evidence" value="ECO:0007669"/>
    <property type="project" value="InterPro"/>
</dbReference>
<dbReference type="EMBL" id="JAVFKY010000003">
    <property type="protein sequence ID" value="KAK5579892.1"/>
    <property type="molecule type" value="Genomic_DNA"/>
</dbReference>
<feature type="region of interest" description="Disordered" evidence="2">
    <location>
        <begin position="413"/>
        <end position="439"/>
    </location>
</feature>
<dbReference type="Proteomes" id="UP001344447">
    <property type="component" value="Unassembled WGS sequence"/>
</dbReference>
<feature type="compositionally biased region" description="Low complexity" evidence="2">
    <location>
        <begin position="70"/>
        <end position="107"/>
    </location>
</feature>
<gene>
    <name evidence="4" type="ORF">RB653_009580</name>
</gene>
<feature type="compositionally biased region" description="Low complexity" evidence="2">
    <location>
        <begin position="126"/>
        <end position="135"/>
    </location>
</feature>
<dbReference type="Gene3D" id="1.10.555.10">
    <property type="entry name" value="Rho GTPase activation protein"/>
    <property type="match status" value="1"/>
</dbReference>
<dbReference type="GO" id="GO:0005737">
    <property type="term" value="C:cytoplasm"/>
    <property type="evidence" value="ECO:0007669"/>
    <property type="project" value="TreeGrafter"/>
</dbReference>
<dbReference type="PANTHER" id="PTHR45876">
    <property type="entry name" value="FI04035P"/>
    <property type="match status" value="1"/>
</dbReference>
<dbReference type="Pfam" id="PF00620">
    <property type="entry name" value="RhoGAP"/>
    <property type="match status" value="1"/>
</dbReference>
<accession>A0AAN7YXH7</accession>
<dbReference type="InterPro" id="IPR008936">
    <property type="entry name" value="Rho_GTPase_activation_prot"/>
</dbReference>
<feature type="compositionally biased region" description="Polar residues" evidence="2">
    <location>
        <begin position="43"/>
        <end position="69"/>
    </location>
</feature>
<dbReference type="PROSITE" id="PS50238">
    <property type="entry name" value="RHOGAP"/>
    <property type="match status" value="1"/>
</dbReference>
<evidence type="ECO:0000256" key="2">
    <source>
        <dbReference type="SAM" id="MobiDB-lite"/>
    </source>
</evidence>
<feature type="compositionally biased region" description="Low complexity" evidence="2">
    <location>
        <begin position="417"/>
        <end position="439"/>
    </location>
</feature>
<evidence type="ECO:0000256" key="1">
    <source>
        <dbReference type="ARBA" id="ARBA00022468"/>
    </source>
</evidence>
<dbReference type="InterPro" id="IPR000198">
    <property type="entry name" value="RhoGAP_dom"/>
</dbReference>
<reference evidence="4 5" key="1">
    <citation type="submission" date="2023-11" db="EMBL/GenBank/DDBJ databases">
        <title>Dfirmibasis_genome.</title>
        <authorList>
            <person name="Edelbroek B."/>
            <person name="Kjellin J."/>
            <person name="Jerlstrom-Hultqvist J."/>
            <person name="Soderbom F."/>
        </authorList>
    </citation>
    <scope>NUCLEOTIDE SEQUENCE [LARGE SCALE GENOMIC DNA]</scope>
    <source>
        <strain evidence="4 5">TNS-C-14</strain>
    </source>
</reference>
<feature type="compositionally biased region" description="Polar residues" evidence="2">
    <location>
        <begin position="1"/>
        <end position="16"/>
    </location>
</feature>
<protein>
    <recommendedName>
        <fullName evidence="3">Rho-GAP domain-containing protein</fullName>
    </recommendedName>
</protein>
<feature type="domain" description="Rho-GAP" evidence="3">
    <location>
        <begin position="187"/>
        <end position="371"/>
    </location>
</feature>